<dbReference type="EMBL" id="CAKMRJ010002223">
    <property type="protein sequence ID" value="CAH1427125.1"/>
    <property type="molecule type" value="Genomic_DNA"/>
</dbReference>
<name>A0AAU9MYV3_9ASTR</name>
<organism evidence="1 2">
    <name type="scientific">Lactuca virosa</name>
    <dbReference type="NCBI Taxonomy" id="75947"/>
    <lineage>
        <taxon>Eukaryota</taxon>
        <taxon>Viridiplantae</taxon>
        <taxon>Streptophyta</taxon>
        <taxon>Embryophyta</taxon>
        <taxon>Tracheophyta</taxon>
        <taxon>Spermatophyta</taxon>
        <taxon>Magnoliopsida</taxon>
        <taxon>eudicotyledons</taxon>
        <taxon>Gunneridae</taxon>
        <taxon>Pentapetalae</taxon>
        <taxon>asterids</taxon>
        <taxon>campanulids</taxon>
        <taxon>Asterales</taxon>
        <taxon>Asteraceae</taxon>
        <taxon>Cichorioideae</taxon>
        <taxon>Cichorieae</taxon>
        <taxon>Lactucinae</taxon>
        <taxon>Lactuca</taxon>
    </lineage>
</organism>
<reference evidence="1 2" key="1">
    <citation type="submission" date="2022-01" db="EMBL/GenBank/DDBJ databases">
        <authorList>
            <person name="Xiong W."/>
            <person name="Schranz E."/>
        </authorList>
    </citation>
    <scope>NUCLEOTIDE SEQUENCE [LARGE SCALE GENOMIC DNA]</scope>
</reference>
<dbReference type="Proteomes" id="UP001157418">
    <property type="component" value="Unassembled WGS sequence"/>
</dbReference>
<accession>A0AAU9MYV3</accession>
<proteinExistence type="predicted"/>
<protein>
    <submittedName>
        <fullName evidence="1">Uncharacterized protein</fullName>
    </submittedName>
</protein>
<comment type="caution">
    <text evidence="1">The sequence shown here is derived from an EMBL/GenBank/DDBJ whole genome shotgun (WGS) entry which is preliminary data.</text>
</comment>
<dbReference type="AlphaFoldDB" id="A0AAU9MYV3"/>
<sequence>MENIERITAWSRISILKESWDKVSKSELHDLWLDIKNYWNISNDASQKQTLKVCNKSWRAYKSTLINDFMIWNMLW</sequence>
<keyword evidence="2" id="KW-1185">Reference proteome</keyword>
<evidence type="ECO:0000313" key="1">
    <source>
        <dbReference type="EMBL" id="CAH1427125.1"/>
    </source>
</evidence>
<evidence type="ECO:0000313" key="2">
    <source>
        <dbReference type="Proteomes" id="UP001157418"/>
    </source>
</evidence>
<gene>
    <name evidence="1" type="ORF">LVIROSA_LOCUS14155</name>
</gene>